<dbReference type="EMBL" id="MU273630">
    <property type="protein sequence ID" value="KAI0030280.1"/>
    <property type="molecule type" value="Genomic_DNA"/>
</dbReference>
<evidence type="ECO:0000313" key="1">
    <source>
        <dbReference type="EMBL" id="KAI0030280.1"/>
    </source>
</evidence>
<reference evidence="1" key="1">
    <citation type="submission" date="2021-02" db="EMBL/GenBank/DDBJ databases">
        <authorList>
            <consortium name="DOE Joint Genome Institute"/>
            <person name="Ahrendt S."/>
            <person name="Looney B.P."/>
            <person name="Miyauchi S."/>
            <person name="Morin E."/>
            <person name="Drula E."/>
            <person name="Courty P.E."/>
            <person name="Chicoki N."/>
            <person name="Fauchery L."/>
            <person name="Kohler A."/>
            <person name="Kuo A."/>
            <person name="Labutti K."/>
            <person name="Pangilinan J."/>
            <person name="Lipzen A."/>
            <person name="Riley R."/>
            <person name="Andreopoulos W."/>
            <person name="He G."/>
            <person name="Johnson J."/>
            <person name="Barry K.W."/>
            <person name="Grigoriev I.V."/>
            <person name="Nagy L."/>
            <person name="Hibbett D."/>
            <person name="Henrissat B."/>
            <person name="Matheny P.B."/>
            <person name="Labbe J."/>
            <person name="Martin F."/>
        </authorList>
    </citation>
    <scope>NUCLEOTIDE SEQUENCE</scope>
    <source>
        <strain evidence="1">EC-137</strain>
    </source>
</reference>
<dbReference type="Proteomes" id="UP000814128">
    <property type="component" value="Unassembled WGS sequence"/>
</dbReference>
<reference evidence="1" key="2">
    <citation type="journal article" date="2022" name="New Phytol.">
        <title>Evolutionary transition to the ectomycorrhizal habit in the genomes of a hyperdiverse lineage of mushroom-forming fungi.</title>
        <authorList>
            <person name="Looney B."/>
            <person name="Miyauchi S."/>
            <person name="Morin E."/>
            <person name="Drula E."/>
            <person name="Courty P.E."/>
            <person name="Kohler A."/>
            <person name="Kuo A."/>
            <person name="LaButti K."/>
            <person name="Pangilinan J."/>
            <person name="Lipzen A."/>
            <person name="Riley R."/>
            <person name="Andreopoulos W."/>
            <person name="He G."/>
            <person name="Johnson J."/>
            <person name="Nolan M."/>
            <person name="Tritt A."/>
            <person name="Barry K.W."/>
            <person name="Grigoriev I.V."/>
            <person name="Nagy L.G."/>
            <person name="Hibbett D."/>
            <person name="Henrissat B."/>
            <person name="Matheny P.B."/>
            <person name="Labbe J."/>
            <person name="Martin F.M."/>
        </authorList>
    </citation>
    <scope>NUCLEOTIDE SEQUENCE</scope>
    <source>
        <strain evidence="1">EC-137</strain>
    </source>
</reference>
<sequence length="603" mass="66692">MDDETAEIELLEQNLNKTRQITQRMTSILSSFDGRLVKVDKAILPLYTSSQMLTKRANNIERALDKIYQLASSQEGTAAEEALILRGPSTDQLSTYTDALERLNAGIAFGSSERDPRDTARLIETGAKKLAQLFTKFVAEGSSGAPLAGASFQRAPFPEHLTAALVPLVTFLRSLPLPATHPSHPAASAIQVALREAQRGYADMRGNWCRKCLEIYGRRALERAETVEGVLAGRDVGKWVQSMLDVIEEEYTLLTQLVPLQDAKSLSSTFSSLLNPILLLFSTTFSSLTALIKRALHKHTFLALSAYSAISVAQARWEKLIAVRADRHENELRDALGGIKAVCLRSFPEFLADVKLASVGKTSETTGLADFTVSTVEYMKNLLEVRDAVGDALVALGDGNWKMGAGVGVAKTNKLGVGSEQILIEHYIYDVVNTVVTSLQAVSRAQPRPSVGSVYLINNIAHLRATLLDARAPVSSLLSRPTRDALQSAFRTAKAGYFDANLTPLVQALAEDPRARVGRSETKERLTRFYDLLEETKERHALMRVLEDDNEARAELVDEVVRLVIPSLQRFLQRTREKEFSKNPSKYIKMTPEEVETLIRNFY</sequence>
<comment type="caution">
    <text evidence="1">The sequence shown here is derived from an EMBL/GenBank/DDBJ whole genome shotgun (WGS) entry which is preliminary data.</text>
</comment>
<protein>
    <submittedName>
        <fullName evidence="1">Cullin repeat-like-containing domain protein</fullName>
    </submittedName>
</protein>
<keyword evidence="2" id="KW-1185">Reference proteome</keyword>
<organism evidence="1 2">
    <name type="scientific">Vararia minispora EC-137</name>
    <dbReference type="NCBI Taxonomy" id="1314806"/>
    <lineage>
        <taxon>Eukaryota</taxon>
        <taxon>Fungi</taxon>
        <taxon>Dikarya</taxon>
        <taxon>Basidiomycota</taxon>
        <taxon>Agaricomycotina</taxon>
        <taxon>Agaricomycetes</taxon>
        <taxon>Russulales</taxon>
        <taxon>Lachnocladiaceae</taxon>
        <taxon>Vararia</taxon>
    </lineage>
</organism>
<proteinExistence type="predicted"/>
<name>A0ACB8QFC9_9AGAM</name>
<accession>A0ACB8QFC9</accession>
<gene>
    <name evidence="1" type="ORF">K488DRAFT_54555</name>
</gene>
<evidence type="ECO:0000313" key="2">
    <source>
        <dbReference type="Proteomes" id="UP000814128"/>
    </source>
</evidence>